<dbReference type="SUPFAM" id="SSF103481">
    <property type="entry name" value="Multidrug resistance efflux transporter EmrE"/>
    <property type="match status" value="1"/>
</dbReference>
<dbReference type="AlphaFoldDB" id="A0A840AIY2"/>
<feature type="transmembrane region" description="Helical" evidence="1">
    <location>
        <begin position="68"/>
        <end position="88"/>
    </location>
</feature>
<keyword evidence="3" id="KW-1185">Reference proteome</keyword>
<evidence type="ECO:0000313" key="3">
    <source>
        <dbReference type="Proteomes" id="UP000553963"/>
    </source>
</evidence>
<reference evidence="2 3" key="1">
    <citation type="submission" date="2020-08" db="EMBL/GenBank/DDBJ databases">
        <title>Genomic Encyclopedia of Type Strains, Phase IV (KMG-IV): sequencing the most valuable type-strain genomes for metagenomic binning, comparative biology and taxonomic classification.</title>
        <authorList>
            <person name="Goeker M."/>
        </authorList>
    </citation>
    <scope>NUCLEOTIDE SEQUENCE [LARGE SCALE GENOMIC DNA]</scope>
    <source>
        <strain evidence="2 3">DSM 25966</strain>
    </source>
</reference>
<feature type="transmembrane region" description="Helical" evidence="1">
    <location>
        <begin position="40"/>
        <end position="61"/>
    </location>
</feature>
<sequence>MTFVSILFVFISSVCAASASVLLRLDGTGALPNHFLFANVAFKIVALGAYGVGFLFYMLALAKTEVRIAYPVMVSMTVIQLFIWSAIMESTPDFKALAGIFFILTGIFLTVR</sequence>
<dbReference type="Proteomes" id="UP000553963">
    <property type="component" value="Unassembled WGS sequence"/>
</dbReference>
<name>A0A840AIY2_9HYPH</name>
<keyword evidence="1" id="KW-1133">Transmembrane helix</keyword>
<keyword evidence="1" id="KW-0812">Transmembrane</keyword>
<evidence type="ECO:0000313" key="2">
    <source>
        <dbReference type="EMBL" id="MBB3930150.1"/>
    </source>
</evidence>
<dbReference type="Gene3D" id="1.10.3730.20">
    <property type="match status" value="1"/>
</dbReference>
<organism evidence="2 3">
    <name type="scientific">Kaistia hirudinis</name>
    <dbReference type="NCBI Taxonomy" id="1293440"/>
    <lineage>
        <taxon>Bacteria</taxon>
        <taxon>Pseudomonadati</taxon>
        <taxon>Pseudomonadota</taxon>
        <taxon>Alphaproteobacteria</taxon>
        <taxon>Hyphomicrobiales</taxon>
        <taxon>Kaistiaceae</taxon>
        <taxon>Kaistia</taxon>
    </lineage>
</organism>
<gene>
    <name evidence="2" type="ORF">GGR25_001189</name>
</gene>
<feature type="transmembrane region" description="Helical" evidence="1">
    <location>
        <begin position="94"/>
        <end position="111"/>
    </location>
</feature>
<protein>
    <submittedName>
        <fullName evidence="2">Small multidrug resistance pump</fullName>
    </submittedName>
</protein>
<proteinExistence type="predicted"/>
<dbReference type="InterPro" id="IPR037185">
    <property type="entry name" value="EmrE-like"/>
</dbReference>
<evidence type="ECO:0000256" key="1">
    <source>
        <dbReference type="SAM" id="Phobius"/>
    </source>
</evidence>
<keyword evidence="1" id="KW-0472">Membrane</keyword>
<dbReference type="RefSeq" id="WP_183397838.1">
    <property type="nucleotide sequence ID" value="NZ_JACIDS010000002.1"/>
</dbReference>
<comment type="caution">
    <text evidence="2">The sequence shown here is derived from an EMBL/GenBank/DDBJ whole genome shotgun (WGS) entry which is preliminary data.</text>
</comment>
<dbReference type="EMBL" id="JACIDS010000002">
    <property type="protein sequence ID" value="MBB3930150.1"/>
    <property type="molecule type" value="Genomic_DNA"/>
</dbReference>
<accession>A0A840AIY2</accession>